<dbReference type="RefSeq" id="WP_141174181.1">
    <property type="nucleotide sequence ID" value="NZ_JBHUFX010000004.1"/>
</dbReference>
<keyword evidence="5" id="KW-0029">Amino-acid transport</keyword>
<name>A0A506VFQ7_9GAMM</name>
<reference evidence="7 8" key="1">
    <citation type="submission" date="2019-06" db="EMBL/GenBank/DDBJ databases">
        <authorList>
            <person name="Yang Y."/>
        </authorList>
    </citation>
    <scope>NUCLEOTIDE SEQUENCE [LARGE SCALE GENOMIC DNA]</scope>
    <source>
        <strain evidence="7 8">BIT-26</strain>
    </source>
</reference>
<evidence type="ECO:0000313" key="8">
    <source>
        <dbReference type="Proteomes" id="UP000319523"/>
    </source>
</evidence>
<evidence type="ECO:0000256" key="2">
    <source>
        <dbReference type="ARBA" id="ARBA00022448"/>
    </source>
</evidence>
<keyword evidence="3" id="KW-0547">Nucleotide-binding</keyword>
<keyword evidence="2" id="KW-0813">Transport</keyword>
<dbReference type="OrthoDB" id="9776369at2"/>
<dbReference type="PANTHER" id="PTHR43820">
    <property type="entry name" value="HIGH-AFFINITY BRANCHED-CHAIN AMINO ACID TRANSPORT ATP-BINDING PROTEIN LIVF"/>
    <property type="match status" value="1"/>
</dbReference>
<evidence type="ECO:0000259" key="6">
    <source>
        <dbReference type="PROSITE" id="PS50893"/>
    </source>
</evidence>
<dbReference type="GO" id="GO:0015807">
    <property type="term" value="P:L-amino acid transport"/>
    <property type="evidence" value="ECO:0007669"/>
    <property type="project" value="TreeGrafter"/>
</dbReference>
<accession>A0A506VFQ7</accession>
<dbReference type="CDD" id="cd03224">
    <property type="entry name" value="ABC_TM1139_LivF_branched"/>
    <property type="match status" value="1"/>
</dbReference>
<gene>
    <name evidence="7" type="ORF">FKM52_00135</name>
</gene>
<proteinExistence type="inferred from homology"/>
<dbReference type="PANTHER" id="PTHR43820:SF4">
    <property type="entry name" value="HIGH-AFFINITY BRANCHED-CHAIN AMINO ACID TRANSPORT ATP-BINDING PROTEIN LIVF"/>
    <property type="match status" value="1"/>
</dbReference>
<dbReference type="PROSITE" id="PS50893">
    <property type="entry name" value="ABC_TRANSPORTER_2"/>
    <property type="match status" value="1"/>
</dbReference>
<evidence type="ECO:0000256" key="5">
    <source>
        <dbReference type="ARBA" id="ARBA00022970"/>
    </source>
</evidence>
<dbReference type="Pfam" id="PF00005">
    <property type="entry name" value="ABC_tran"/>
    <property type="match status" value="1"/>
</dbReference>
<protein>
    <submittedName>
        <fullName evidence="7">ABC transporter ATP-binding protein</fullName>
    </submittedName>
</protein>
<sequence length="240" mass="26249">MSEPLLRVNQLGVHYGGIQAVRDVSFALHEGEQATLIGANGAGKSSTVRAITGLQPFRGEIIYRGRQVAKQKPEDLLRAGLVMVPEGRGVFARMTVMENLQMGAWLRRDSAAVKSEIADIFSRFPRLGERQHQLAGLLSGGEQQLLALNRALLSRPRLLILDEPSMGLAPLMVENIFRVIATLRDRGVGLLLIEQNARLALEITDNAWVMDSGNIVHHGDSRALLADDSIAQIYLGEMPA</sequence>
<dbReference type="InterPro" id="IPR003593">
    <property type="entry name" value="AAA+_ATPase"/>
</dbReference>
<evidence type="ECO:0000256" key="3">
    <source>
        <dbReference type="ARBA" id="ARBA00022741"/>
    </source>
</evidence>
<evidence type="ECO:0000256" key="1">
    <source>
        <dbReference type="ARBA" id="ARBA00006526"/>
    </source>
</evidence>
<organism evidence="7 8">
    <name type="scientific">Mixta tenebrionis</name>
    <dbReference type="NCBI Taxonomy" id="2562439"/>
    <lineage>
        <taxon>Bacteria</taxon>
        <taxon>Pseudomonadati</taxon>
        <taxon>Pseudomonadota</taxon>
        <taxon>Gammaproteobacteria</taxon>
        <taxon>Enterobacterales</taxon>
        <taxon>Erwiniaceae</taxon>
        <taxon>Mixta</taxon>
    </lineage>
</organism>
<dbReference type="InterPro" id="IPR003439">
    <property type="entry name" value="ABC_transporter-like_ATP-bd"/>
</dbReference>
<evidence type="ECO:0000313" key="7">
    <source>
        <dbReference type="EMBL" id="TPW44159.1"/>
    </source>
</evidence>
<comment type="similarity">
    <text evidence="1">Belongs to the ABC transporter superfamily. Drug exporter-2 (TC 3.A.1.117) family.</text>
</comment>
<dbReference type="GO" id="GO:0015658">
    <property type="term" value="F:branched-chain amino acid transmembrane transporter activity"/>
    <property type="evidence" value="ECO:0007669"/>
    <property type="project" value="TreeGrafter"/>
</dbReference>
<dbReference type="AlphaFoldDB" id="A0A506VFQ7"/>
<dbReference type="GO" id="GO:0016887">
    <property type="term" value="F:ATP hydrolysis activity"/>
    <property type="evidence" value="ECO:0007669"/>
    <property type="project" value="InterPro"/>
</dbReference>
<evidence type="ECO:0000256" key="4">
    <source>
        <dbReference type="ARBA" id="ARBA00022840"/>
    </source>
</evidence>
<feature type="domain" description="ABC transporter" evidence="6">
    <location>
        <begin position="6"/>
        <end position="237"/>
    </location>
</feature>
<dbReference type="InterPro" id="IPR052156">
    <property type="entry name" value="BCAA_Transport_ATP-bd_LivF"/>
</dbReference>
<dbReference type="SUPFAM" id="SSF52540">
    <property type="entry name" value="P-loop containing nucleoside triphosphate hydrolases"/>
    <property type="match status" value="1"/>
</dbReference>
<comment type="caution">
    <text evidence="7">The sequence shown here is derived from an EMBL/GenBank/DDBJ whole genome shotgun (WGS) entry which is preliminary data.</text>
</comment>
<dbReference type="Gene3D" id="3.40.50.300">
    <property type="entry name" value="P-loop containing nucleotide triphosphate hydrolases"/>
    <property type="match status" value="1"/>
</dbReference>
<keyword evidence="8" id="KW-1185">Reference proteome</keyword>
<dbReference type="SMART" id="SM00382">
    <property type="entry name" value="AAA"/>
    <property type="match status" value="1"/>
</dbReference>
<dbReference type="Proteomes" id="UP000319523">
    <property type="component" value="Unassembled WGS sequence"/>
</dbReference>
<dbReference type="EMBL" id="VHQI01000001">
    <property type="protein sequence ID" value="TPW44159.1"/>
    <property type="molecule type" value="Genomic_DNA"/>
</dbReference>
<keyword evidence="4 7" id="KW-0067">ATP-binding</keyword>
<dbReference type="InterPro" id="IPR027417">
    <property type="entry name" value="P-loop_NTPase"/>
</dbReference>
<dbReference type="GO" id="GO:0005524">
    <property type="term" value="F:ATP binding"/>
    <property type="evidence" value="ECO:0007669"/>
    <property type="project" value="UniProtKB-KW"/>
</dbReference>